<organism evidence="1 2">
    <name type="scientific">Bacteroides pyogenes F0041</name>
    <dbReference type="NCBI Taxonomy" id="1321819"/>
    <lineage>
        <taxon>Bacteria</taxon>
        <taxon>Pseudomonadati</taxon>
        <taxon>Bacteroidota</taxon>
        <taxon>Bacteroidia</taxon>
        <taxon>Bacteroidales</taxon>
        <taxon>Bacteroidaceae</taxon>
        <taxon>Bacteroides</taxon>
    </lineage>
</organism>
<reference evidence="1 2" key="1">
    <citation type="submission" date="2013-08" db="EMBL/GenBank/DDBJ databases">
        <authorList>
            <person name="Weinstock G."/>
            <person name="Sodergren E."/>
            <person name="Wylie T."/>
            <person name="Fulton L."/>
            <person name="Fulton R."/>
            <person name="Fronick C."/>
            <person name="O'Laughlin M."/>
            <person name="Godfrey J."/>
            <person name="Miner T."/>
            <person name="Herter B."/>
            <person name="Appelbaum E."/>
            <person name="Cordes M."/>
            <person name="Lek S."/>
            <person name="Wollam A."/>
            <person name="Pepin K.H."/>
            <person name="Palsikar V.B."/>
            <person name="Mitreva M."/>
            <person name="Wilson R.K."/>
        </authorList>
    </citation>
    <scope>NUCLEOTIDE SEQUENCE [LARGE SCALE GENOMIC DNA]</scope>
    <source>
        <strain evidence="1 2">F0041</strain>
    </source>
</reference>
<dbReference type="HOGENOM" id="CLU_3180346_0_0_10"/>
<comment type="caution">
    <text evidence="1">The sequence shown here is derived from an EMBL/GenBank/DDBJ whole genome shotgun (WGS) entry which is preliminary data.</text>
</comment>
<gene>
    <name evidence="1" type="ORF">HMPREF1981_03563</name>
</gene>
<name>U2DMB7_9BACE</name>
<sequence>MSKIPPQRIRALFHVFKLLDSDHCISFFFDLPGKDKEKSATFVSVT</sequence>
<dbReference type="EMBL" id="AWSV01000182">
    <property type="protein sequence ID" value="ERI80826.1"/>
    <property type="molecule type" value="Genomic_DNA"/>
</dbReference>
<accession>U2DMB7</accession>
<dbReference type="AlphaFoldDB" id="U2DMB7"/>
<proteinExistence type="predicted"/>
<dbReference type="Proteomes" id="UP000016496">
    <property type="component" value="Unassembled WGS sequence"/>
</dbReference>
<evidence type="ECO:0000313" key="1">
    <source>
        <dbReference type="EMBL" id="ERI80826.1"/>
    </source>
</evidence>
<evidence type="ECO:0000313" key="2">
    <source>
        <dbReference type="Proteomes" id="UP000016496"/>
    </source>
</evidence>
<protein>
    <submittedName>
        <fullName evidence="1">Uncharacterized protein</fullName>
    </submittedName>
</protein>